<name>A0ABX2B311_9BACT</name>
<evidence type="ECO:0000256" key="1">
    <source>
        <dbReference type="SAM" id="Phobius"/>
    </source>
</evidence>
<dbReference type="PANTHER" id="PTHR33608">
    <property type="entry name" value="BLL2464 PROTEIN"/>
    <property type="match status" value="1"/>
</dbReference>
<feature type="domain" description="DUF58" evidence="2">
    <location>
        <begin position="196"/>
        <end position="366"/>
    </location>
</feature>
<dbReference type="SUPFAM" id="SSF53300">
    <property type="entry name" value="vWA-like"/>
    <property type="match status" value="1"/>
</dbReference>
<reference evidence="3 4" key="1">
    <citation type="submission" date="2020-05" db="EMBL/GenBank/DDBJ databases">
        <title>Distinct polysaccharide utilization as determinants for interspecies competition between intestinal Prevotella spp.</title>
        <authorList>
            <person name="Galvez E.J.C."/>
            <person name="Iljazovic A."/>
            <person name="Strowig T."/>
        </authorList>
    </citation>
    <scope>NUCLEOTIDE SEQUENCE [LARGE SCALE GENOMIC DNA]</scope>
    <source>
        <strain evidence="3 4">PCHR</strain>
    </source>
</reference>
<organism evidence="3 4">
    <name type="scientific">Xylanibacter caecicola</name>
    <dbReference type="NCBI Taxonomy" id="2736294"/>
    <lineage>
        <taxon>Bacteria</taxon>
        <taxon>Pseudomonadati</taxon>
        <taxon>Bacteroidota</taxon>
        <taxon>Bacteroidia</taxon>
        <taxon>Bacteroidales</taxon>
        <taxon>Prevotellaceae</taxon>
        <taxon>Xylanibacter</taxon>
    </lineage>
</organism>
<evidence type="ECO:0000313" key="4">
    <source>
        <dbReference type="Proteomes" id="UP000820977"/>
    </source>
</evidence>
<proteinExistence type="predicted"/>
<protein>
    <submittedName>
        <fullName evidence="3">DUF58 domain-containing protein</fullName>
    </submittedName>
</protein>
<keyword evidence="1" id="KW-0812">Transmembrane</keyword>
<dbReference type="RefSeq" id="WP_172344588.1">
    <property type="nucleotide sequence ID" value="NZ_CASYYZ010000025.1"/>
</dbReference>
<evidence type="ECO:0000313" key="3">
    <source>
        <dbReference type="EMBL" id="NPE25105.1"/>
    </source>
</evidence>
<dbReference type="InterPro" id="IPR036465">
    <property type="entry name" value="vWFA_dom_sf"/>
</dbReference>
<feature type="transmembrane region" description="Helical" evidence="1">
    <location>
        <begin position="7"/>
        <end position="24"/>
    </location>
</feature>
<evidence type="ECO:0000259" key="2">
    <source>
        <dbReference type="Pfam" id="PF01882"/>
    </source>
</evidence>
<dbReference type="InterPro" id="IPR002881">
    <property type="entry name" value="DUF58"/>
</dbReference>
<dbReference type="Pfam" id="PF01882">
    <property type="entry name" value="DUF58"/>
    <property type="match status" value="1"/>
</dbReference>
<accession>A0ABX2B311</accession>
<dbReference type="EMBL" id="JABKKJ010000007">
    <property type="protein sequence ID" value="NPE25105.1"/>
    <property type="molecule type" value="Genomic_DNA"/>
</dbReference>
<keyword evidence="1" id="KW-0472">Membrane</keyword>
<keyword evidence="1" id="KW-1133">Transmembrane helix</keyword>
<keyword evidence="4" id="KW-1185">Reference proteome</keyword>
<dbReference type="Proteomes" id="UP000820977">
    <property type="component" value="Unassembled WGS sequence"/>
</dbReference>
<dbReference type="PANTHER" id="PTHR33608:SF3">
    <property type="entry name" value="SLR2013 PROTEIN"/>
    <property type="match status" value="1"/>
</dbReference>
<sequence length="437" mass="50561">MYLTQRFYLISAVIILIIAGGYFLPPLYAVGKWLLVLFCIAVAVETAMLWSRKGIDAWRSCSARFSNGDDNEVSLRVESTYPFGIKLSITDEIPFVFQRRDIDFRFTLKAREGKTVSYMLRPTRRGVYGFGHIRVFASTSVGCVRRRFTCGKPEDVKVYPSFLMLHRYELLAISNRLSDMGVKKIRRAGHNTEFEQIRDYVEGDDYRTINWRATARRSHLMVNVYQDERSQQVFSVIDKGRVMQHAFRGMTLLDYAINASLVLSYVAIRKQDKAGLITFNDKFDTCLPASARSGQMQKILDSLYNQETTFGETDYSALVANINMNVSKRSLLILYTNFSGKTSMERRLPYLRQLNSRHRLLVVFFEDRDLKDYISSKPSDTEEYYRHVIAEKFAGEQRLIVSLLRQNGILSLLTTPENLSVDIINKYLEMKSRHAVW</sequence>
<comment type="caution">
    <text evidence="3">The sequence shown here is derived from an EMBL/GenBank/DDBJ whole genome shotgun (WGS) entry which is preliminary data.</text>
</comment>
<gene>
    <name evidence="3" type="ORF">HPS54_06165</name>
</gene>